<gene>
    <name evidence="5" type="ORF">KVT40_002419</name>
</gene>
<dbReference type="GO" id="GO:0043022">
    <property type="term" value="F:ribosome binding"/>
    <property type="evidence" value="ECO:0007669"/>
    <property type="project" value="TreeGrafter"/>
</dbReference>
<keyword evidence="2" id="KW-0396">Initiation factor</keyword>
<organism evidence="5 6">
    <name type="scientific">Elsinoe batatas</name>
    <dbReference type="NCBI Taxonomy" id="2601811"/>
    <lineage>
        <taxon>Eukaryota</taxon>
        <taxon>Fungi</taxon>
        <taxon>Dikarya</taxon>
        <taxon>Ascomycota</taxon>
        <taxon>Pezizomycotina</taxon>
        <taxon>Dothideomycetes</taxon>
        <taxon>Dothideomycetidae</taxon>
        <taxon>Myriangiales</taxon>
        <taxon>Elsinoaceae</taxon>
        <taxon>Elsinoe</taxon>
    </lineage>
</organism>
<proteinExistence type="inferred from homology"/>
<evidence type="ECO:0000256" key="2">
    <source>
        <dbReference type="ARBA" id="ARBA00022540"/>
    </source>
</evidence>
<feature type="region of interest" description="Disordered" evidence="4">
    <location>
        <begin position="149"/>
        <end position="176"/>
    </location>
</feature>
<dbReference type="OrthoDB" id="21573at2759"/>
<dbReference type="Proteomes" id="UP000809789">
    <property type="component" value="Unassembled WGS sequence"/>
</dbReference>
<dbReference type="GO" id="GO:0005739">
    <property type="term" value="C:mitochondrion"/>
    <property type="evidence" value="ECO:0007669"/>
    <property type="project" value="TreeGrafter"/>
</dbReference>
<evidence type="ECO:0000256" key="1">
    <source>
        <dbReference type="ARBA" id="ARBA00005439"/>
    </source>
</evidence>
<evidence type="ECO:0000256" key="4">
    <source>
        <dbReference type="SAM" id="MobiDB-lite"/>
    </source>
</evidence>
<evidence type="ECO:0000313" key="6">
    <source>
        <dbReference type="Proteomes" id="UP000809789"/>
    </source>
</evidence>
<comment type="similarity">
    <text evidence="1">Belongs to the IF-3 family.</text>
</comment>
<dbReference type="AlphaFoldDB" id="A0A8K0L8L5"/>
<protein>
    <recommendedName>
        <fullName evidence="7">Translation initiation factor 3 N-terminal domain-containing protein</fullName>
    </recommendedName>
</protein>
<comment type="caution">
    <text evidence="5">The sequence shown here is derived from an EMBL/GenBank/DDBJ whole genome shotgun (WGS) entry which is preliminary data.</text>
</comment>
<dbReference type="Gene3D" id="3.30.110.10">
    <property type="entry name" value="Translation initiation factor 3 (IF-3), C-terminal domain"/>
    <property type="match status" value="1"/>
</dbReference>
<dbReference type="GO" id="GO:0032790">
    <property type="term" value="P:ribosome disassembly"/>
    <property type="evidence" value="ECO:0007669"/>
    <property type="project" value="TreeGrafter"/>
</dbReference>
<accession>A0A8K0L8L5</accession>
<dbReference type="PANTHER" id="PTHR10938:SF0">
    <property type="entry name" value="TRANSLATION INITIATION FACTOR IF-3, MITOCHONDRIAL"/>
    <property type="match status" value="1"/>
</dbReference>
<name>A0A8K0L8L5_9PEZI</name>
<dbReference type="InterPro" id="IPR036788">
    <property type="entry name" value="T_IF-3_C_sf"/>
</dbReference>
<sequence length="339" mass="37601">MASHGRAHARALFETFVRPFLISQARRTPLLPKASIAHTRVPLSPRIRHFSSTPIKLKGPTKRSVKPKTAPVALSNESIPARQVRVVDPTTNDLGPLITRRSALQDINPDKERLICVTKVPRYISPSDPQYDELASNYDYIIRHHLAQQKRFGTPSPPRDELSALEDSANEEDDIDEDDIQAARRAPALYVPLHRGAGYIRLPNGEDWIPVCKVENKAEAAAKIRAQEAARKEQKKLAPEGVKIIELNWAIAEGDLGHRLKKVEEFLAGRRRVEVVIAPKRRGKKASREEAEGVLKKVREAVARAEGAKETRPMQGQVGGVVSLMVEGRRGKEAVAGQG</sequence>
<evidence type="ECO:0000313" key="5">
    <source>
        <dbReference type="EMBL" id="KAG8630800.1"/>
    </source>
</evidence>
<keyword evidence="3" id="KW-0648">Protein biosynthesis</keyword>
<dbReference type="PANTHER" id="PTHR10938">
    <property type="entry name" value="TRANSLATION INITIATION FACTOR IF-3"/>
    <property type="match status" value="1"/>
</dbReference>
<reference evidence="5" key="1">
    <citation type="submission" date="2021-07" db="EMBL/GenBank/DDBJ databases">
        <title>Elsinoe batatas strain:CRI-CJ2 Genome sequencing and assembly.</title>
        <authorList>
            <person name="Huang L."/>
        </authorList>
    </citation>
    <scope>NUCLEOTIDE SEQUENCE</scope>
    <source>
        <strain evidence="5">CRI-CJ2</strain>
    </source>
</reference>
<evidence type="ECO:0000256" key="3">
    <source>
        <dbReference type="ARBA" id="ARBA00022917"/>
    </source>
</evidence>
<keyword evidence="6" id="KW-1185">Reference proteome</keyword>
<evidence type="ECO:0008006" key="7">
    <source>
        <dbReference type="Google" id="ProtNLM"/>
    </source>
</evidence>
<dbReference type="GO" id="GO:0070124">
    <property type="term" value="P:mitochondrial translational initiation"/>
    <property type="evidence" value="ECO:0007669"/>
    <property type="project" value="TreeGrafter"/>
</dbReference>
<dbReference type="EMBL" id="JAESVG020000002">
    <property type="protein sequence ID" value="KAG8630800.1"/>
    <property type="molecule type" value="Genomic_DNA"/>
</dbReference>
<dbReference type="InterPro" id="IPR001288">
    <property type="entry name" value="Translation_initiation_fac_3"/>
</dbReference>
<dbReference type="GO" id="GO:0003743">
    <property type="term" value="F:translation initiation factor activity"/>
    <property type="evidence" value="ECO:0007669"/>
    <property type="project" value="UniProtKB-KW"/>
</dbReference>
<dbReference type="SUPFAM" id="SSF55200">
    <property type="entry name" value="Translation initiation factor IF3, C-terminal domain"/>
    <property type="match status" value="1"/>
</dbReference>